<sequence>MVDRFVTWFSVGVLTAGMSAAVLAGAGAAIADETGSSGADKANTSESSKPAENEADSTDQEPAESTEPESTKPESMEPEPTDEDVAEEEPAEEETTEEEEPVEEEPAREPEKDKGSDRVEDEPDTAAAPAAKAVVATQTRSKDTSEAKVDDTVAETATVAPAVEQEDVVLDAPVVDEQAETEAVAFASAPATAAITATAMAPRMPAIVRFIGTLVFNLYAVATRLLGGPPILPANSTVTVRSSTLRIDCACEDGKGVEVPADWYIPQGAEENPPERMIYLQHGFLAAGPWYSHTAAALAEQTNSIVVAPSITSNFFAADACWLGAAPMHEGMAKLFDDGNTALAESAAAAGYTGPIPDRVVLMGHSLGGGAVSGIAGYMVERETIDRLAGVVLLDGVGLDDPERMTESLRLVPLDIPIYQLAAPVYFWNNFGVGLDALVEARPDTFVGVTLVGGSHVDAMRGGNPLIQFAQELVAGFSKPQNSAAARMLMVGWVNDMFAGNQEEGIYLEPGEAFSFETPKGEASVVALPNTLTKWFPFNFLKPLVPLMDGLFTFESTCVAESVGARTAAGTCQGSIAA</sequence>
<keyword evidence="4" id="KW-1185">Reference proteome</keyword>
<dbReference type="RefSeq" id="WP_083405450.1">
    <property type="nucleotide sequence ID" value="NZ_LT629971.1"/>
</dbReference>
<dbReference type="AlphaFoldDB" id="A0A1H6IIC6"/>
<evidence type="ECO:0000256" key="2">
    <source>
        <dbReference type="SAM" id="SignalP"/>
    </source>
</evidence>
<feature type="signal peptide" evidence="2">
    <location>
        <begin position="1"/>
        <end position="24"/>
    </location>
</feature>
<evidence type="ECO:0000313" key="3">
    <source>
        <dbReference type="EMBL" id="SEH46067.1"/>
    </source>
</evidence>
<evidence type="ECO:0000313" key="4">
    <source>
        <dbReference type="Proteomes" id="UP000182915"/>
    </source>
</evidence>
<dbReference type="OrthoDB" id="4568724at2"/>
<feature type="compositionally biased region" description="Basic and acidic residues" evidence="1">
    <location>
        <begin position="140"/>
        <end position="150"/>
    </location>
</feature>
<proteinExistence type="predicted"/>
<dbReference type="Proteomes" id="UP000182915">
    <property type="component" value="Chromosome I"/>
</dbReference>
<dbReference type="STRING" id="370526.SAMN04489835_0053"/>
<gene>
    <name evidence="3" type="ORF">SAMN04489835_0053</name>
</gene>
<reference evidence="4" key="1">
    <citation type="submission" date="2016-10" db="EMBL/GenBank/DDBJ databases">
        <authorList>
            <person name="Varghese N."/>
            <person name="Submissions S."/>
        </authorList>
    </citation>
    <scope>NUCLEOTIDE SEQUENCE [LARGE SCALE GENOMIC DNA]</scope>
    <source>
        <strain evidence="4">DSM 45405</strain>
    </source>
</reference>
<accession>A0A1H6IIC6</accession>
<protein>
    <recommendedName>
        <fullName evidence="5">Alpha/beta hydrolase family protein</fullName>
    </recommendedName>
</protein>
<evidence type="ECO:0000256" key="1">
    <source>
        <dbReference type="SAM" id="MobiDB-lite"/>
    </source>
</evidence>
<dbReference type="EMBL" id="LT629971">
    <property type="protein sequence ID" value="SEH46067.1"/>
    <property type="molecule type" value="Genomic_DNA"/>
</dbReference>
<organism evidence="3 4">
    <name type="scientific">Mycolicibacterium rutilum</name>
    <name type="common">Mycobacterium rutilum</name>
    <dbReference type="NCBI Taxonomy" id="370526"/>
    <lineage>
        <taxon>Bacteria</taxon>
        <taxon>Bacillati</taxon>
        <taxon>Actinomycetota</taxon>
        <taxon>Actinomycetes</taxon>
        <taxon>Mycobacteriales</taxon>
        <taxon>Mycobacteriaceae</taxon>
        <taxon>Mycolicibacterium</taxon>
    </lineage>
</organism>
<feature type="compositionally biased region" description="Acidic residues" evidence="1">
    <location>
        <begin position="53"/>
        <end position="67"/>
    </location>
</feature>
<evidence type="ECO:0008006" key="5">
    <source>
        <dbReference type="Google" id="ProtNLM"/>
    </source>
</evidence>
<dbReference type="Gene3D" id="3.40.50.1820">
    <property type="entry name" value="alpha/beta hydrolase"/>
    <property type="match status" value="1"/>
</dbReference>
<feature type="compositionally biased region" description="Acidic residues" evidence="1">
    <location>
        <begin position="76"/>
        <end position="104"/>
    </location>
</feature>
<feature type="compositionally biased region" description="Basic and acidic residues" evidence="1">
    <location>
        <begin position="105"/>
        <end position="118"/>
    </location>
</feature>
<dbReference type="SUPFAM" id="SSF53474">
    <property type="entry name" value="alpha/beta-Hydrolases"/>
    <property type="match status" value="1"/>
</dbReference>
<feature type="chain" id="PRO_5039696349" description="Alpha/beta hydrolase family protein" evidence="2">
    <location>
        <begin position="25"/>
        <end position="578"/>
    </location>
</feature>
<feature type="compositionally biased region" description="Low complexity" evidence="1">
    <location>
        <begin position="125"/>
        <end position="137"/>
    </location>
</feature>
<name>A0A1H6IIC6_MYCRU</name>
<dbReference type="InterPro" id="IPR029058">
    <property type="entry name" value="AB_hydrolase_fold"/>
</dbReference>
<feature type="region of interest" description="Disordered" evidence="1">
    <location>
        <begin position="32"/>
        <end position="150"/>
    </location>
</feature>
<keyword evidence="2" id="KW-0732">Signal</keyword>